<keyword evidence="1" id="KW-0472">Membrane</keyword>
<accession>A0A9J5Y994</accession>
<organism evidence="2 3">
    <name type="scientific">Solanum commersonii</name>
    <name type="common">Commerson's wild potato</name>
    <name type="synonym">Commerson's nightshade</name>
    <dbReference type="NCBI Taxonomy" id="4109"/>
    <lineage>
        <taxon>Eukaryota</taxon>
        <taxon>Viridiplantae</taxon>
        <taxon>Streptophyta</taxon>
        <taxon>Embryophyta</taxon>
        <taxon>Tracheophyta</taxon>
        <taxon>Spermatophyta</taxon>
        <taxon>Magnoliopsida</taxon>
        <taxon>eudicotyledons</taxon>
        <taxon>Gunneridae</taxon>
        <taxon>Pentapetalae</taxon>
        <taxon>asterids</taxon>
        <taxon>lamiids</taxon>
        <taxon>Solanales</taxon>
        <taxon>Solanaceae</taxon>
        <taxon>Solanoideae</taxon>
        <taxon>Solaneae</taxon>
        <taxon>Solanum</taxon>
    </lineage>
</organism>
<name>A0A9J5Y994_SOLCO</name>
<gene>
    <name evidence="2" type="ORF">H5410_037092</name>
</gene>
<feature type="transmembrane region" description="Helical" evidence="1">
    <location>
        <begin position="84"/>
        <end position="104"/>
    </location>
</feature>
<evidence type="ECO:0000256" key="1">
    <source>
        <dbReference type="SAM" id="Phobius"/>
    </source>
</evidence>
<dbReference type="Proteomes" id="UP000824120">
    <property type="component" value="Chromosome 7"/>
</dbReference>
<keyword evidence="1" id="KW-1133">Transmembrane helix</keyword>
<protein>
    <submittedName>
        <fullName evidence="2">Uncharacterized protein</fullName>
    </submittedName>
</protein>
<proteinExistence type="predicted"/>
<keyword evidence="1" id="KW-0812">Transmembrane</keyword>
<reference evidence="2 3" key="1">
    <citation type="submission" date="2020-09" db="EMBL/GenBank/DDBJ databases">
        <title>De no assembly of potato wild relative species, Solanum commersonii.</title>
        <authorList>
            <person name="Cho K."/>
        </authorList>
    </citation>
    <scope>NUCLEOTIDE SEQUENCE [LARGE SCALE GENOMIC DNA]</scope>
    <source>
        <strain evidence="2">LZ3.2</strain>
        <tissue evidence="2">Leaf</tissue>
    </source>
</reference>
<evidence type="ECO:0000313" key="2">
    <source>
        <dbReference type="EMBL" id="KAG5595860.1"/>
    </source>
</evidence>
<keyword evidence="3" id="KW-1185">Reference proteome</keyword>
<feature type="transmembrane region" description="Helical" evidence="1">
    <location>
        <begin position="111"/>
        <end position="135"/>
    </location>
</feature>
<evidence type="ECO:0000313" key="3">
    <source>
        <dbReference type="Proteomes" id="UP000824120"/>
    </source>
</evidence>
<dbReference type="EMBL" id="JACXVP010000007">
    <property type="protein sequence ID" value="KAG5595860.1"/>
    <property type="molecule type" value="Genomic_DNA"/>
</dbReference>
<dbReference type="AlphaFoldDB" id="A0A9J5Y994"/>
<comment type="caution">
    <text evidence="2">The sequence shown here is derived from an EMBL/GenBank/DDBJ whole genome shotgun (WGS) entry which is preliminary data.</text>
</comment>
<sequence length="148" mass="17484">MEDVLKMGHTISTKILYRRSRTISRFFRIFGRMRDAQLGSHTMRFHVILYLFGLCQLVDPHSSFSSYKITLWMRLVPHIQISNFPKFIRCMLFCCWLFVFSFVFNKEMSMIFHYAILGKLFFDLASFSGSGIYFFSPKKLSGSPLIIF</sequence>